<evidence type="ECO:0000259" key="4">
    <source>
        <dbReference type="PROSITE" id="PS50102"/>
    </source>
</evidence>
<feature type="compositionally biased region" description="Basic and acidic residues" evidence="3">
    <location>
        <begin position="30"/>
        <end position="46"/>
    </location>
</feature>
<dbReference type="Pfam" id="PF00076">
    <property type="entry name" value="RRM_1"/>
    <property type="match status" value="1"/>
</dbReference>
<dbReference type="GO" id="GO:0042274">
    <property type="term" value="P:ribosomal small subunit biogenesis"/>
    <property type="evidence" value="ECO:0007669"/>
    <property type="project" value="TreeGrafter"/>
</dbReference>
<keyword evidence="6" id="KW-1185">Reference proteome</keyword>
<feature type="compositionally biased region" description="Basic and acidic residues" evidence="3">
    <location>
        <begin position="116"/>
        <end position="137"/>
    </location>
</feature>
<feature type="region of interest" description="Disordered" evidence="3">
    <location>
        <begin position="271"/>
        <end position="344"/>
    </location>
</feature>
<evidence type="ECO:0000256" key="3">
    <source>
        <dbReference type="SAM" id="MobiDB-lite"/>
    </source>
</evidence>
<dbReference type="EMBL" id="JAVRRJ010000005">
    <property type="protein sequence ID" value="KAK5084736.1"/>
    <property type="molecule type" value="Genomic_DNA"/>
</dbReference>
<dbReference type="InterPro" id="IPR034228">
    <property type="entry name" value="Nop6_RRM"/>
</dbReference>
<protein>
    <recommendedName>
        <fullName evidence="4">RRM domain-containing protein</fullName>
    </recommendedName>
</protein>
<organism evidence="5 6">
    <name type="scientific">Lithohypha guttulata</name>
    <dbReference type="NCBI Taxonomy" id="1690604"/>
    <lineage>
        <taxon>Eukaryota</taxon>
        <taxon>Fungi</taxon>
        <taxon>Dikarya</taxon>
        <taxon>Ascomycota</taxon>
        <taxon>Pezizomycotina</taxon>
        <taxon>Eurotiomycetes</taxon>
        <taxon>Chaetothyriomycetidae</taxon>
        <taxon>Chaetothyriales</taxon>
        <taxon>Trichomeriaceae</taxon>
        <taxon>Lithohypha</taxon>
    </lineage>
</organism>
<feature type="compositionally biased region" description="Polar residues" evidence="3">
    <location>
        <begin position="12"/>
        <end position="26"/>
    </location>
</feature>
<feature type="region of interest" description="Disordered" evidence="3">
    <location>
        <begin position="1"/>
        <end position="162"/>
    </location>
</feature>
<name>A0AAN7SZG0_9EURO</name>
<dbReference type="SUPFAM" id="SSF54928">
    <property type="entry name" value="RNA-binding domain, RBD"/>
    <property type="match status" value="1"/>
</dbReference>
<dbReference type="Gene3D" id="3.30.70.330">
    <property type="match status" value="1"/>
</dbReference>
<evidence type="ECO:0000313" key="6">
    <source>
        <dbReference type="Proteomes" id="UP001309876"/>
    </source>
</evidence>
<keyword evidence="1 2" id="KW-0694">RNA-binding</keyword>
<dbReference type="PANTHER" id="PTHR23236">
    <property type="entry name" value="EUKARYOTIC TRANSLATION INITIATION FACTOR 4B/4H"/>
    <property type="match status" value="1"/>
</dbReference>
<dbReference type="GO" id="GO:0005730">
    <property type="term" value="C:nucleolus"/>
    <property type="evidence" value="ECO:0007669"/>
    <property type="project" value="TreeGrafter"/>
</dbReference>
<dbReference type="SMART" id="SM00360">
    <property type="entry name" value="RRM"/>
    <property type="match status" value="1"/>
</dbReference>
<dbReference type="AlphaFoldDB" id="A0AAN7SZG0"/>
<comment type="caution">
    <text evidence="5">The sequence shown here is derived from an EMBL/GenBank/DDBJ whole genome shotgun (WGS) entry which is preliminary data.</text>
</comment>
<dbReference type="Proteomes" id="UP001309876">
    <property type="component" value="Unassembled WGS sequence"/>
</dbReference>
<evidence type="ECO:0000256" key="1">
    <source>
        <dbReference type="ARBA" id="ARBA00022884"/>
    </source>
</evidence>
<feature type="compositionally biased region" description="Basic and acidic residues" evidence="3">
    <location>
        <begin position="151"/>
        <end position="162"/>
    </location>
</feature>
<feature type="domain" description="RRM" evidence="4">
    <location>
        <begin position="169"/>
        <end position="275"/>
    </location>
</feature>
<feature type="compositionally biased region" description="Low complexity" evidence="3">
    <location>
        <begin position="138"/>
        <end position="148"/>
    </location>
</feature>
<dbReference type="FunFam" id="3.30.70.330:FF:000376">
    <property type="entry name" value="Putative RNA binding protein"/>
    <property type="match status" value="1"/>
</dbReference>
<evidence type="ECO:0000256" key="2">
    <source>
        <dbReference type="PROSITE-ProRule" id="PRU00176"/>
    </source>
</evidence>
<gene>
    <name evidence="5" type="ORF">LTR05_005814</name>
</gene>
<dbReference type="InterPro" id="IPR000504">
    <property type="entry name" value="RRM_dom"/>
</dbReference>
<dbReference type="CDD" id="cd12400">
    <property type="entry name" value="RRM_Nop6"/>
    <property type="match status" value="1"/>
</dbReference>
<accession>A0AAN7SZG0</accession>
<dbReference type="PROSITE" id="PS50102">
    <property type="entry name" value="RRM"/>
    <property type="match status" value="1"/>
</dbReference>
<dbReference type="PANTHER" id="PTHR23236:SF51">
    <property type="entry name" value="NUCLEOLAR PROTEIN 6"/>
    <property type="match status" value="1"/>
</dbReference>
<feature type="compositionally biased region" description="Basic and acidic residues" evidence="3">
    <location>
        <begin position="292"/>
        <end position="308"/>
    </location>
</feature>
<dbReference type="GO" id="GO:0019843">
    <property type="term" value="F:rRNA binding"/>
    <property type="evidence" value="ECO:0007669"/>
    <property type="project" value="TreeGrafter"/>
</dbReference>
<sequence length="344" mass="37989">MGKRKREAEAQTADTTSAKKQATESGISAAERRQQRSERKSKKAQESKQNAGTKKLADDPEVVGANQTGDDSFAIGDDFVSLDDTLASTKSSEPKRKPTVEENATTSTSKSKRKSPRSERKAAREVKAQSSVIEEHGPAAPDPANANATETKSKAKSKDGGKETNTSRFIVFVGNLPFTTTTAQIQQHFRKLSPASIRHSTDKNSGKSRGFAFLEFEDYSAMKTCLKVYHHSLFDPVRTAKLPDSAFDENGLEIEKPGQDKKSRGRRINVELTAGGGGKGGQRQDKIKKKNEKLWEERERRKKEDVKKEKKKRLEKGNERSEANSTEIGSEAVHPSRTKRVNAA</sequence>
<reference evidence="5 6" key="1">
    <citation type="submission" date="2023-08" db="EMBL/GenBank/DDBJ databases">
        <title>Black Yeasts Isolated from many extreme environments.</title>
        <authorList>
            <person name="Coleine C."/>
            <person name="Stajich J.E."/>
            <person name="Selbmann L."/>
        </authorList>
    </citation>
    <scope>NUCLEOTIDE SEQUENCE [LARGE SCALE GENOMIC DNA]</scope>
    <source>
        <strain evidence="5 6">CCFEE 5910</strain>
    </source>
</reference>
<dbReference type="InterPro" id="IPR012677">
    <property type="entry name" value="Nucleotide-bd_a/b_plait_sf"/>
</dbReference>
<proteinExistence type="predicted"/>
<dbReference type="InterPro" id="IPR035979">
    <property type="entry name" value="RBD_domain_sf"/>
</dbReference>
<evidence type="ECO:0000313" key="5">
    <source>
        <dbReference type="EMBL" id="KAK5084736.1"/>
    </source>
</evidence>